<reference evidence="3" key="1">
    <citation type="submission" date="2022-05" db="EMBL/GenBank/DDBJ databases">
        <title>Comparative Genomics of Spacecraft Associated Microbes.</title>
        <authorList>
            <person name="Tran M.T."/>
            <person name="Wright A."/>
            <person name="Seuylemezian A."/>
            <person name="Eisen J."/>
            <person name="Coil D."/>
        </authorList>
    </citation>
    <scope>NUCLEOTIDE SEQUENCE</scope>
    <source>
        <strain evidence="3">214.1.1</strain>
    </source>
</reference>
<sequence length="184" mass="21760">MGKWVSVAEKRQFLKWFLAQQQLKRKEAGRVLEHLLQHYHLLEQVIFTEEIRSRERTIVVSSIQSEETGFAFYLYRKKIDDPARAIGELQANPADPVYVILHFHGKAQNQQYLQMLDSESREYIKHYKQFRAYKKEAGSLIEAVLIETEKNTLLKQIDEALDHKDEQRFKLLVKQLQELDAQTS</sequence>
<dbReference type="Pfam" id="PF08864">
    <property type="entry name" value="UPF0302"/>
    <property type="match status" value="1"/>
</dbReference>
<keyword evidence="4" id="KW-1185">Reference proteome</keyword>
<dbReference type="PIRSF" id="PIRSF007165">
    <property type="entry name" value="UCP007165"/>
    <property type="match status" value="1"/>
</dbReference>
<dbReference type="Proteomes" id="UP001139179">
    <property type="component" value="Unassembled WGS sequence"/>
</dbReference>
<accession>A0A9X2DPT2</accession>
<dbReference type="AlphaFoldDB" id="A0A9X2DPT2"/>
<evidence type="ECO:0000259" key="2">
    <source>
        <dbReference type="SMART" id="SM00914"/>
    </source>
</evidence>
<comment type="caution">
    <text evidence="3">The sequence shown here is derived from an EMBL/GenBank/DDBJ whole genome shotgun (WGS) entry which is preliminary data.</text>
</comment>
<dbReference type="RefSeq" id="WP_251223618.1">
    <property type="nucleotide sequence ID" value="NZ_JAMBOL010000010.1"/>
</dbReference>
<gene>
    <name evidence="3" type="ORF">M3202_12235</name>
</gene>
<dbReference type="Pfam" id="PF08858">
    <property type="entry name" value="IDEAL"/>
    <property type="match status" value="1"/>
</dbReference>
<dbReference type="InterPro" id="IPR038091">
    <property type="entry name" value="UPF0302_N_sf"/>
</dbReference>
<dbReference type="HAMAP" id="MF_00760">
    <property type="entry name" value="UPF0302"/>
    <property type="match status" value="1"/>
</dbReference>
<comment type="similarity">
    <text evidence="1">Belongs to the UPF0302 family.</text>
</comment>
<evidence type="ECO:0000313" key="3">
    <source>
        <dbReference type="EMBL" id="MCM3714849.1"/>
    </source>
</evidence>
<dbReference type="InterPro" id="IPR014963">
    <property type="entry name" value="UPF0302_N"/>
</dbReference>
<dbReference type="InterPro" id="IPR011188">
    <property type="entry name" value="UPF0302"/>
</dbReference>
<evidence type="ECO:0000256" key="1">
    <source>
        <dbReference type="HAMAP-Rule" id="MF_00760"/>
    </source>
</evidence>
<dbReference type="InterPro" id="IPR014957">
    <property type="entry name" value="IDEAL_dom"/>
</dbReference>
<organism evidence="3 4">
    <name type="scientific">Halalkalibacter oceani</name>
    <dbReference type="NCBI Taxonomy" id="1653776"/>
    <lineage>
        <taxon>Bacteria</taxon>
        <taxon>Bacillati</taxon>
        <taxon>Bacillota</taxon>
        <taxon>Bacilli</taxon>
        <taxon>Bacillales</taxon>
        <taxon>Bacillaceae</taxon>
        <taxon>Halalkalibacter</taxon>
    </lineage>
</organism>
<dbReference type="InterPro" id="IPR027393">
    <property type="entry name" value="Virus_scaffolding_prot_C"/>
</dbReference>
<feature type="domain" description="IDEAL" evidence="2">
    <location>
        <begin position="140"/>
        <end position="176"/>
    </location>
</feature>
<protein>
    <recommendedName>
        <fullName evidence="1">UPF0302 protein M3202_12235</fullName>
    </recommendedName>
</protein>
<name>A0A9X2DPT2_9BACI</name>
<dbReference type="SMART" id="SM00914">
    <property type="entry name" value="IDEAL"/>
    <property type="match status" value="1"/>
</dbReference>
<proteinExistence type="inferred from homology"/>
<dbReference type="NCBIfam" id="NF002836">
    <property type="entry name" value="PRK03057.1"/>
    <property type="match status" value="1"/>
</dbReference>
<dbReference type="EMBL" id="JAMBOL010000010">
    <property type="protein sequence ID" value="MCM3714849.1"/>
    <property type="molecule type" value="Genomic_DNA"/>
</dbReference>
<evidence type="ECO:0000313" key="4">
    <source>
        <dbReference type="Proteomes" id="UP001139179"/>
    </source>
</evidence>
<dbReference type="Gene3D" id="4.10.810.10">
    <property type="entry name" value="Virus Scaffolding Protein, Chain A"/>
    <property type="match status" value="1"/>
</dbReference>
<dbReference type="Gene3D" id="3.40.1530.30">
    <property type="entry name" value="Uncharacterised family UPF0302, N-terminal domain"/>
    <property type="match status" value="1"/>
</dbReference>